<dbReference type="Proteomes" id="UP000032309">
    <property type="component" value="Unassembled WGS sequence"/>
</dbReference>
<evidence type="ECO:0000313" key="1">
    <source>
        <dbReference type="EMBL" id="GAN31897.1"/>
    </source>
</evidence>
<sequence length="148" mass="16439">MSQICDFYQKIANNAGIYSTINTDWSNTTVPPVFPARVIDSASENQNSKLVVAVIENRFIVKGVITDIQHASKDIQKFSLQIKKIEPCKDYPNFGNNYAGKIVEIFSEIGIPSSFQIGMEVRVILRVSGDECGQTLFFVEVIESGAKN</sequence>
<name>A0ABQ0JT59_9BACT</name>
<accession>A0ABQ0JT59</accession>
<evidence type="ECO:0000313" key="2">
    <source>
        <dbReference type="Proteomes" id="UP000032309"/>
    </source>
</evidence>
<dbReference type="RefSeq" id="WP_157842318.1">
    <property type="nucleotide sequence ID" value="NZ_BAFN01000001.1"/>
</dbReference>
<keyword evidence="2" id="KW-1185">Reference proteome</keyword>
<comment type="caution">
    <text evidence="1">The sequence shown here is derived from an EMBL/GenBank/DDBJ whole genome shotgun (WGS) entry which is preliminary data.</text>
</comment>
<proteinExistence type="predicted"/>
<protein>
    <submittedName>
        <fullName evidence="1">Uncharacterized protein</fullName>
    </submittedName>
</protein>
<organism evidence="1 2">
    <name type="scientific">Candidatus Brocadia sinica JPN1</name>
    <dbReference type="NCBI Taxonomy" id="1197129"/>
    <lineage>
        <taxon>Bacteria</taxon>
        <taxon>Pseudomonadati</taxon>
        <taxon>Planctomycetota</taxon>
        <taxon>Candidatus Brocadiia</taxon>
        <taxon>Candidatus Brocadiales</taxon>
        <taxon>Candidatus Brocadiaceae</taxon>
        <taxon>Candidatus Brocadia</taxon>
    </lineage>
</organism>
<gene>
    <name evidence="1" type="ORF">BROSI_A0401</name>
</gene>
<reference evidence="2" key="1">
    <citation type="journal article" date="2015" name="Genome Announc.">
        <title>Draft Genome Sequence of an Anaerobic Ammonium-Oxidizing Bacterium, "Candidatus Brocadia sinica".</title>
        <authorList>
            <person name="Oshiki M."/>
            <person name="Shinyako-Hata K."/>
            <person name="Satoh H."/>
            <person name="Okabe S."/>
        </authorList>
    </citation>
    <scope>NUCLEOTIDE SEQUENCE [LARGE SCALE GENOMIC DNA]</scope>
    <source>
        <strain evidence="2">JPN1</strain>
    </source>
</reference>
<dbReference type="EMBL" id="BAFN01000001">
    <property type="protein sequence ID" value="GAN31897.1"/>
    <property type="molecule type" value="Genomic_DNA"/>
</dbReference>